<keyword evidence="10" id="KW-0626">Porin</keyword>
<evidence type="ECO:0000256" key="3">
    <source>
        <dbReference type="ARBA" id="ARBA00022448"/>
    </source>
</evidence>
<dbReference type="PANTHER" id="PTHR33619:SF3">
    <property type="entry name" value="POLYSACCHARIDE EXPORT PROTEIN GFCE-RELATED"/>
    <property type="match status" value="1"/>
</dbReference>
<dbReference type="InterPro" id="IPR049712">
    <property type="entry name" value="Poly_export"/>
</dbReference>
<evidence type="ECO:0000256" key="14">
    <source>
        <dbReference type="ARBA" id="ARBA00023288"/>
    </source>
</evidence>
<evidence type="ECO:0000256" key="6">
    <source>
        <dbReference type="ARBA" id="ARBA00022692"/>
    </source>
</evidence>
<gene>
    <name evidence="18" type="ORF">GETHLI_33260</name>
</gene>
<keyword evidence="4" id="KW-1134">Transmembrane beta strand</keyword>
<evidence type="ECO:0000256" key="4">
    <source>
        <dbReference type="ARBA" id="ARBA00022452"/>
    </source>
</evidence>
<evidence type="ECO:0000313" key="19">
    <source>
        <dbReference type="Proteomes" id="UP001165069"/>
    </source>
</evidence>
<comment type="subcellular location">
    <subcellularLocation>
        <location evidence="1">Cell outer membrane</location>
        <topology evidence="1">Multi-pass membrane protein</topology>
    </subcellularLocation>
</comment>
<evidence type="ECO:0000256" key="5">
    <source>
        <dbReference type="ARBA" id="ARBA00022597"/>
    </source>
</evidence>
<dbReference type="InterPro" id="IPR054765">
    <property type="entry name" value="SLBB_dom"/>
</dbReference>
<dbReference type="RefSeq" id="WP_285577543.1">
    <property type="nucleotide sequence ID" value="NZ_BSDE01000008.1"/>
</dbReference>
<keyword evidence="8" id="KW-0625">Polysaccharide transport</keyword>
<evidence type="ECO:0000256" key="9">
    <source>
        <dbReference type="ARBA" id="ARBA00023065"/>
    </source>
</evidence>
<comment type="caution">
    <text evidence="18">The sequence shown here is derived from an EMBL/GenBank/DDBJ whole genome shotgun (WGS) entry which is preliminary data.</text>
</comment>
<evidence type="ECO:0000256" key="10">
    <source>
        <dbReference type="ARBA" id="ARBA00023114"/>
    </source>
</evidence>
<evidence type="ECO:0000256" key="15">
    <source>
        <dbReference type="SAM" id="MobiDB-lite"/>
    </source>
</evidence>
<dbReference type="Pfam" id="PF02563">
    <property type="entry name" value="Poly_export"/>
    <property type="match status" value="1"/>
</dbReference>
<evidence type="ECO:0000256" key="1">
    <source>
        <dbReference type="ARBA" id="ARBA00004571"/>
    </source>
</evidence>
<feature type="compositionally biased region" description="Polar residues" evidence="15">
    <location>
        <begin position="1"/>
        <end position="10"/>
    </location>
</feature>
<dbReference type="Gene3D" id="3.10.560.10">
    <property type="entry name" value="Outer membrane lipoprotein wza domain like"/>
    <property type="match status" value="2"/>
</dbReference>
<evidence type="ECO:0000256" key="8">
    <source>
        <dbReference type="ARBA" id="ARBA00023047"/>
    </source>
</evidence>
<keyword evidence="6" id="KW-0812">Transmembrane</keyword>
<organism evidence="18 19">
    <name type="scientific">Geothrix limicola</name>
    <dbReference type="NCBI Taxonomy" id="2927978"/>
    <lineage>
        <taxon>Bacteria</taxon>
        <taxon>Pseudomonadati</taxon>
        <taxon>Acidobacteriota</taxon>
        <taxon>Holophagae</taxon>
        <taxon>Holophagales</taxon>
        <taxon>Holophagaceae</taxon>
        <taxon>Geothrix</taxon>
    </lineage>
</organism>
<keyword evidence="19" id="KW-1185">Reference proteome</keyword>
<keyword evidence="12" id="KW-0564">Palmitate</keyword>
<evidence type="ECO:0000256" key="2">
    <source>
        <dbReference type="ARBA" id="ARBA00009450"/>
    </source>
</evidence>
<dbReference type="Gene3D" id="3.30.1950.10">
    <property type="entry name" value="wza like domain"/>
    <property type="match status" value="1"/>
</dbReference>
<dbReference type="InterPro" id="IPR003715">
    <property type="entry name" value="Poly_export_N"/>
</dbReference>
<feature type="region of interest" description="Disordered" evidence="15">
    <location>
        <begin position="1"/>
        <end position="24"/>
    </location>
</feature>
<accession>A0ABQ5QJQ7</accession>
<evidence type="ECO:0000259" key="17">
    <source>
        <dbReference type="Pfam" id="PF22461"/>
    </source>
</evidence>
<protein>
    <submittedName>
        <fullName evidence="18">Polysaccharide export protein Wza</fullName>
    </submittedName>
</protein>
<evidence type="ECO:0000313" key="18">
    <source>
        <dbReference type="EMBL" id="GLH74824.1"/>
    </source>
</evidence>
<proteinExistence type="inferred from homology"/>
<dbReference type="PANTHER" id="PTHR33619">
    <property type="entry name" value="POLYSACCHARIDE EXPORT PROTEIN GFCE-RELATED"/>
    <property type="match status" value="1"/>
</dbReference>
<keyword evidence="9" id="KW-0406">Ion transport</keyword>
<dbReference type="Pfam" id="PF22461">
    <property type="entry name" value="SLBB_2"/>
    <property type="match status" value="2"/>
</dbReference>
<evidence type="ECO:0000256" key="12">
    <source>
        <dbReference type="ARBA" id="ARBA00023139"/>
    </source>
</evidence>
<feature type="domain" description="Polysaccharide export protein N-terminal" evidence="16">
    <location>
        <begin position="100"/>
        <end position="184"/>
    </location>
</feature>
<keyword evidence="11" id="KW-0472">Membrane</keyword>
<dbReference type="EMBL" id="BSDE01000008">
    <property type="protein sequence ID" value="GLH74824.1"/>
    <property type="molecule type" value="Genomic_DNA"/>
</dbReference>
<evidence type="ECO:0000256" key="11">
    <source>
        <dbReference type="ARBA" id="ARBA00023136"/>
    </source>
</evidence>
<evidence type="ECO:0000256" key="13">
    <source>
        <dbReference type="ARBA" id="ARBA00023237"/>
    </source>
</evidence>
<keyword evidence="13" id="KW-0998">Cell outer membrane</keyword>
<feature type="domain" description="SLBB" evidence="17">
    <location>
        <begin position="190"/>
        <end position="268"/>
    </location>
</feature>
<evidence type="ECO:0000259" key="16">
    <source>
        <dbReference type="Pfam" id="PF02563"/>
    </source>
</evidence>
<evidence type="ECO:0000256" key="7">
    <source>
        <dbReference type="ARBA" id="ARBA00022729"/>
    </source>
</evidence>
<sequence length="398" mass="42769">MSTLQESTSCLPPAPASPSAQTGDTRAARLGFGTALGALLVLGACNAPGMKLDVKPGRTESTTHMDGLNITLHPLNNETLTRQRPRELDATAAELLLKEKAPAYRIGPQDALLVTVWDHPEITLPLGQFRQDASSGIIVDETGQIYFPHVGSFKVDGMTTTEVREALTTRLSKVLHNPQIDVKVIAYRSQKIYVGGEVKTPAVYNVTDVPFTLSEAINRAGGFTPAADDSQLLLTRGNKVWRLNFQALMTSGNRIGQILLKDGDSLTVPNNQENPVYMMGELVRPGSMPMLHGSLSLAQAINGVGGIQGGSADARSIYVIRQGSSPSAVDVYHLDARNPTAMILADRFALNARDIVYVDAGTLVRFSRVMGLLLPTVTAVTSTAVSVGETHYFIHRVN</sequence>
<name>A0ABQ5QJQ7_9BACT</name>
<reference evidence="18 19" key="1">
    <citation type="journal article" date="2023" name="Antonie Van Leeuwenhoek">
        <title>Mesoterricola silvestris gen. nov., sp. nov., Mesoterricola sediminis sp. nov., Geothrix oryzae sp. nov., Geothrix edaphica sp. nov., Geothrix rubra sp. nov., and Geothrix limicola sp. nov., six novel members of Acidobacteriota isolated from soils.</title>
        <authorList>
            <person name="Itoh H."/>
            <person name="Sugisawa Y."/>
            <person name="Mise K."/>
            <person name="Xu Z."/>
            <person name="Kuniyasu M."/>
            <person name="Ushijima N."/>
            <person name="Kawano K."/>
            <person name="Kobayashi E."/>
            <person name="Shiratori Y."/>
            <person name="Masuda Y."/>
            <person name="Senoo K."/>
        </authorList>
    </citation>
    <scope>NUCLEOTIDE SEQUENCE [LARGE SCALE GENOMIC DNA]</scope>
    <source>
        <strain evidence="18 19">Red804</strain>
    </source>
</reference>
<keyword evidence="14" id="KW-0449">Lipoprotein</keyword>
<comment type="similarity">
    <text evidence="2">Belongs to the BexD/CtrA/VexA family.</text>
</comment>
<feature type="domain" description="SLBB" evidence="17">
    <location>
        <begin position="276"/>
        <end position="358"/>
    </location>
</feature>
<keyword evidence="7" id="KW-0732">Signal</keyword>
<keyword evidence="5" id="KW-0762">Sugar transport</keyword>
<dbReference type="Proteomes" id="UP001165069">
    <property type="component" value="Unassembled WGS sequence"/>
</dbReference>
<keyword evidence="3" id="KW-0813">Transport</keyword>